<dbReference type="InterPro" id="IPR050738">
    <property type="entry name" value="Sulfatase"/>
</dbReference>
<proteinExistence type="inferred from homology"/>
<dbReference type="InterPro" id="IPR000917">
    <property type="entry name" value="Sulfatase_N"/>
</dbReference>
<accession>A0A0D2APF3</accession>
<dbReference type="GO" id="GO:0004065">
    <property type="term" value="F:arylsulfatase activity"/>
    <property type="evidence" value="ECO:0007669"/>
    <property type="project" value="TreeGrafter"/>
</dbReference>
<dbReference type="CDD" id="cd16025">
    <property type="entry name" value="PAS_like"/>
    <property type="match status" value="1"/>
</dbReference>
<dbReference type="EMBL" id="KN847336">
    <property type="protein sequence ID" value="KIW41841.1"/>
    <property type="molecule type" value="Genomic_DNA"/>
</dbReference>
<dbReference type="RefSeq" id="XP_016262057.1">
    <property type="nucleotide sequence ID" value="XM_016406453.1"/>
</dbReference>
<evidence type="ECO:0000313" key="4">
    <source>
        <dbReference type="Proteomes" id="UP000053342"/>
    </source>
</evidence>
<protein>
    <recommendedName>
        <fullName evidence="2">Sulfatase N-terminal domain-containing protein</fullName>
    </recommendedName>
</protein>
<evidence type="ECO:0000313" key="3">
    <source>
        <dbReference type="EMBL" id="KIW41841.1"/>
    </source>
</evidence>
<evidence type="ECO:0000259" key="2">
    <source>
        <dbReference type="Pfam" id="PF00884"/>
    </source>
</evidence>
<dbReference type="Proteomes" id="UP000053342">
    <property type="component" value="Unassembled WGS sequence"/>
</dbReference>
<feature type="domain" description="Sulfatase N-terminal" evidence="2">
    <location>
        <begin position="13"/>
        <end position="441"/>
    </location>
</feature>
<dbReference type="OrthoDB" id="103349at2759"/>
<organism evidence="3 4">
    <name type="scientific">Exophiala oligosperma</name>
    <dbReference type="NCBI Taxonomy" id="215243"/>
    <lineage>
        <taxon>Eukaryota</taxon>
        <taxon>Fungi</taxon>
        <taxon>Dikarya</taxon>
        <taxon>Ascomycota</taxon>
        <taxon>Pezizomycotina</taxon>
        <taxon>Eurotiomycetes</taxon>
        <taxon>Chaetothyriomycetidae</taxon>
        <taxon>Chaetothyriales</taxon>
        <taxon>Herpotrichiellaceae</taxon>
        <taxon>Exophiala</taxon>
    </lineage>
</organism>
<dbReference type="HOGENOM" id="CLU_006332_11_1_1"/>
<dbReference type="GeneID" id="27357522"/>
<dbReference type="PANTHER" id="PTHR42693:SF33">
    <property type="entry name" value="ARYLSULFATASE"/>
    <property type="match status" value="1"/>
</dbReference>
<dbReference type="Gene3D" id="3.40.720.10">
    <property type="entry name" value="Alkaline Phosphatase, subunit A"/>
    <property type="match status" value="1"/>
</dbReference>
<gene>
    <name evidence="3" type="ORF">PV06_05448</name>
</gene>
<dbReference type="AlphaFoldDB" id="A0A0D2APF3"/>
<dbReference type="InterPro" id="IPR017850">
    <property type="entry name" value="Alkaline_phosphatase_core_sf"/>
</dbReference>
<dbReference type="SUPFAM" id="SSF53649">
    <property type="entry name" value="Alkaline phosphatase-like"/>
    <property type="match status" value="1"/>
</dbReference>
<dbReference type="PANTHER" id="PTHR42693">
    <property type="entry name" value="ARYLSULFATASE FAMILY MEMBER"/>
    <property type="match status" value="1"/>
</dbReference>
<comment type="similarity">
    <text evidence="1">Belongs to the sulfatase family.</text>
</comment>
<evidence type="ECO:0000256" key="1">
    <source>
        <dbReference type="ARBA" id="ARBA00008779"/>
    </source>
</evidence>
<name>A0A0D2APF3_9EURO</name>
<dbReference type="STRING" id="215243.A0A0D2APF3"/>
<sequence length="599" mass="66449">MGEYQSSQSMRRPNFLVIVADDLGFSDCSCFGSEISTPNIDALAADGVRFTSFHVAAACSPTRAMLMTGTDHHLTGLGQLSEFVRSSPAHQGQPGHEGYLVDSVVALPELLRDAGYFNVLSGKWHLGLNKKHGPAARGFDRSFALLPGCANHYGHEPQYEDAVNEPPPFMETAVTGLHSENGEYVKNTPKDFYSSDFYSDKLIEYLSSRNEEEQAKPFFAYLPFSAPHWPLQAPKASVDKYRGLYSDGPAALRERRLAKLKEMGLVAQDVVPHEVVTVEGEPPEWSQMVPEEREKSARCMEVFAGMVDRMDERIGKVINHLKETDQYDNTYIMFMSDNGAEGASYEASPVLGDSLIPHIQKYYDNSLDNIGRANSFVWYGSRWAQASTAPGRLYKMYSTEGGCRVPLVVKPAVSDLRCAGSVTDAFCTVMDVVPTILELGGTKHPGGVYRGRKVQQVRGKSWGSFLDSLTQSDDIRNLTIHDDEHVTGWEICGSGALRKGRYKITFVPRPRGPQRWELFDVVGDPGETRDIGPENPELLATLLEAWDKYKKDVGVVGLAGEFDQAEQPVDEFEDFGKCIRFVGKDPSLVPENLRHLVPT</sequence>
<dbReference type="Gene3D" id="3.30.1120.10">
    <property type="match status" value="1"/>
</dbReference>
<dbReference type="VEuPathDB" id="FungiDB:PV06_05448"/>
<keyword evidence="4" id="KW-1185">Reference proteome</keyword>
<dbReference type="Pfam" id="PF00884">
    <property type="entry name" value="Sulfatase"/>
    <property type="match status" value="1"/>
</dbReference>
<reference evidence="3 4" key="1">
    <citation type="submission" date="2015-01" db="EMBL/GenBank/DDBJ databases">
        <title>The Genome Sequence of Exophiala oligosperma CBS72588.</title>
        <authorList>
            <consortium name="The Broad Institute Genomics Platform"/>
            <person name="Cuomo C."/>
            <person name="de Hoog S."/>
            <person name="Gorbushina A."/>
            <person name="Stielow B."/>
            <person name="Teixiera M."/>
            <person name="Abouelleil A."/>
            <person name="Chapman S.B."/>
            <person name="Priest M."/>
            <person name="Young S.K."/>
            <person name="Wortman J."/>
            <person name="Nusbaum C."/>
            <person name="Birren B."/>
        </authorList>
    </citation>
    <scope>NUCLEOTIDE SEQUENCE [LARGE SCALE GENOMIC DNA]</scope>
    <source>
        <strain evidence="3 4">CBS 72588</strain>
    </source>
</reference>